<dbReference type="OrthoDB" id="1016457at2"/>
<dbReference type="Gene3D" id="3.60.10.10">
    <property type="entry name" value="Endonuclease/exonuclease/phosphatase"/>
    <property type="match status" value="1"/>
</dbReference>
<dbReference type="AlphaFoldDB" id="A0A4R2R2L9"/>
<dbReference type="RefSeq" id="WP_132875521.1">
    <property type="nucleotide sequence ID" value="NZ_SLXQ01000001.1"/>
</dbReference>
<feature type="domain" description="Endonuclease/exonuclease/phosphatase" evidence="3">
    <location>
        <begin position="302"/>
        <end position="592"/>
    </location>
</feature>
<dbReference type="InterPro" id="IPR036691">
    <property type="entry name" value="Endo/exonu/phosph_ase_sf"/>
</dbReference>
<dbReference type="PANTHER" id="PTHR42834:SF1">
    <property type="entry name" value="ENDONUCLEASE_EXONUCLEASE_PHOSPHATASE FAMILY PROTEIN (AFU_ORTHOLOGUE AFUA_3G09210)"/>
    <property type="match status" value="1"/>
</dbReference>
<organism evidence="4 5">
    <name type="scientific">Tamaricihabitans halophyticus</name>
    <dbReference type="NCBI Taxonomy" id="1262583"/>
    <lineage>
        <taxon>Bacteria</taxon>
        <taxon>Bacillati</taxon>
        <taxon>Actinomycetota</taxon>
        <taxon>Actinomycetes</taxon>
        <taxon>Pseudonocardiales</taxon>
        <taxon>Pseudonocardiaceae</taxon>
        <taxon>Tamaricihabitans</taxon>
    </lineage>
</organism>
<evidence type="ECO:0000259" key="3">
    <source>
        <dbReference type="Pfam" id="PF03372"/>
    </source>
</evidence>
<dbReference type="PANTHER" id="PTHR42834">
    <property type="entry name" value="ENDONUCLEASE/EXONUCLEASE/PHOSPHATASE FAMILY PROTEIN (AFU_ORTHOLOGUE AFUA_3G09210)"/>
    <property type="match status" value="1"/>
</dbReference>
<dbReference type="EMBL" id="SLXQ01000001">
    <property type="protein sequence ID" value="TCP56992.1"/>
    <property type="molecule type" value="Genomic_DNA"/>
</dbReference>
<dbReference type="Pfam" id="PF03372">
    <property type="entry name" value="Exo_endo_phos"/>
    <property type="match status" value="1"/>
</dbReference>
<evidence type="ECO:0000256" key="1">
    <source>
        <dbReference type="SAM" id="MobiDB-lite"/>
    </source>
</evidence>
<dbReference type="CDD" id="cd04486">
    <property type="entry name" value="YhcR_OBF_like"/>
    <property type="match status" value="1"/>
</dbReference>
<feature type="region of interest" description="Disordered" evidence="1">
    <location>
        <begin position="422"/>
        <end position="442"/>
    </location>
</feature>
<keyword evidence="5" id="KW-1185">Reference proteome</keyword>
<dbReference type="Proteomes" id="UP000294911">
    <property type="component" value="Unassembled WGS sequence"/>
</dbReference>
<evidence type="ECO:0000313" key="4">
    <source>
        <dbReference type="EMBL" id="TCP56992.1"/>
    </source>
</evidence>
<gene>
    <name evidence="4" type="ORF">EV191_101942</name>
</gene>
<keyword evidence="2" id="KW-0732">Signal</keyword>
<dbReference type="GO" id="GO:0003824">
    <property type="term" value="F:catalytic activity"/>
    <property type="evidence" value="ECO:0007669"/>
    <property type="project" value="InterPro"/>
</dbReference>
<dbReference type="InterPro" id="IPR005135">
    <property type="entry name" value="Endo/exonuclease/phosphatase"/>
</dbReference>
<comment type="caution">
    <text evidence="4">The sequence shown here is derived from an EMBL/GenBank/DDBJ whole genome shotgun (WGS) entry which is preliminary data.</text>
</comment>
<sequence length="604" mass="65520">MANWGRRGAIVAAGLVIVALPAAPATAAEPARIAEIQGSTRISPLVDQSVTDVPGVVTAVRAFGAARGFWFQDPEPDGDPRTSEGLFVFTGERTPELRVGDSVAVSGQVTEYYPGEPEDALQSVTQLTDARWTVSARNVPLPAAETLRPHTVPESYAPEPGGSIEQLPLRPDRYALDYYESREGMRLRVADARVVGPTTQYDEFYLTSKPKQQPSARGGTVYTGYDEPNSGRLKITSLLPFAEHPFPRVNVADRIAGQTVGPLDYDQFGGYTLRATELGQPVSGGLTRERAKPQLPGELSVATYNVENLSAQDDQARFDDLARGITANLARPDIVALEEIQDDTGPADDGVVAADETLRKFTRAIAAAGGPEYKWRQIDPEDKADGGQPGGNIRVAFLYNPARVSFVDRPGGDATTATRVHTERGKPVLSHSPGRIDPGHPAWADTRKPLAGEFRFGGRTVFVVANHFSSKGGDQPMHGRIQPPERVSEQARVQQAAVVREFTEEILAVNPRANVVVAGDLNDFQFSDTLGELTGGGLRALVDELPENERYGYVFEGNSQVLDHMLVSAAPRRVSYDVVHVNAEFTEQTSDHDPQLLRMRPVGR</sequence>
<proteinExistence type="predicted"/>
<protein>
    <recommendedName>
        <fullName evidence="3">Endonuclease/exonuclease/phosphatase domain-containing protein</fullName>
    </recommendedName>
</protein>
<evidence type="ECO:0000256" key="2">
    <source>
        <dbReference type="SAM" id="SignalP"/>
    </source>
</evidence>
<feature type="chain" id="PRO_5020674023" description="Endonuclease/exonuclease/phosphatase domain-containing protein" evidence="2">
    <location>
        <begin position="28"/>
        <end position="604"/>
    </location>
</feature>
<evidence type="ECO:0000313" key="5">
    <source>
        <dbReference type="Proteomes" id="UP000294911"/>
    </source>
</evidence>
<feature type="signal peptide" evidence="2">
    <location>
        <begin position="1"/>
        <end position="27"/>
    </location>
</feature>
<dbReference type="CDD" id="cd10283">
    <property type="entry name" value="MnuA_DNase1-like"/>
    <property type="match status" value="1"/>
</dbReference>
<dbReference type="SUPFAM" id="SSF56219">
    <property type="entry name" value="DNase I-like"/>
    <property type="match status" value="1"/>
</dbReference>
<name>A0A4R2R2L9_9PSEU</name>
<accession>A0A4R2R2L9</accession>
<reference evidence="4 5" key="1">
    <citation type="submission" date="2019-03" db="EMBL/GenBank/DDBJ databases">
        <title>Genomic Encyclopedia of Type Strains, Phase IV (KMG-IV): sequencing the most valuable type-strain genomes for metagenomic binning, comparative biology and taxonomic classification.</title>
        <authorList>
            <person name="Goeker M."/>
        </authorList>
    </citation>
    <scope>NUCLEOTIDE SEQUENCE [LARGE SCALE GENOMIC DNA]</scope>
    <source>
        <strain evidence="4 5">DSM 45765</strain>
    </source>
</reference>